<evidence type="ECO:0000256" key="1">
    <source>
        <dbReference type="ARBA" id="ARBA00003531"/>
    </source>
</evidence>
<dbReference type="InterPro" id="IPR008144">
    <property type="entry name" value="Guanylate_kin-like_dom"/>
</dbReference>
<dbReference type="PANTHER" id="PTHR23117:SF13">
    <property type="entry name" value="GUANYLATE KINASE"/>
    <property type="match status" value="1"/>
</dbReference>
<dbReference type="GO" id="GO:0005829">
    <property type="term" value="C:cytosol"/>
    <property type="evidence" value="ECO:0007669"/>
    <property type="project" value="TreeGrafter"/>
</dbReference>
<dbReference type="InterPro" id="IPR020590">
    <property type="entry name" value="Guanylate_kinase_CS"/>
</dbReference>
<dbReference type="Proteomes" id="UP000654993">
    <property type="component" value="Unassembled WGS sequence"/>
</dbReference>
<dbReference type="GO" id="GO:0004385">
    <property type="term" value="F:GMP kinase activity"/>
    <property type="evidence" value="ECO:0007669"/>
    <property type="project" value="UniProtKB-EC"/>
</dbReference>
<comment type="similarity">
    <text evidence="2">Belongs to the guanylate kinase family.</text>
</comment>
<gene>
    <name evidence="10" type="primary">kdpA</name>
    <name evidence="10" type="ORF">PRECH8_28210</name>
</gene>
<protein>
    <recommendedName>
        <fullName evidence="4">Guanylate kinase</fullName>
        <ecNumber evidence="3">2.7.4.8</ecNumber>
    </recommendedName>
    <alternativeName>
        <fullName evidence="7">GMP kinase</fullName>
    </alternativeName>
</protein>
<dbReference type="Pfam" id="PF00625">
    <property type="entry name" value="Guanylate_kin"/>
    <property type="match status" value="1"/>
</dbReference>
<evidence type="ECO:0000256" key="4">
    <source>
        <dbReference type="ARBA" id="ARBA00016296"/>
    </source>
</evidence>
<dbReference type="InterPro" id="IPR027417">
    <property type="entry name" value="P-loop_NTPase"/>
</dbReference>
<reference evidence="10" key="2">
    <citation type="journal article" date="2021" name="Data Brief">
        <title>Draft genome sequence data of the facultative, thermophilic, xylanolytic bacterium Paenibacillus sp. strain DA-C8.</title>
        <authorList>
            <person name="Chhe C."/>
            <person name="Uke A."/>
            <person name="Baramee S."/>
            <person name="Ungkulpasvich U."/>
            <person name="Tachaapaikoon C."/>
            <person name="Pason P."/>
            <person name="Waeonukul R."/>
            <person name="Ratanakhanokchai K."/>
            <person name="Kosugi A."/>
        </authorList>
    </citation>
    <scope>NUCLEOTIDE SEQUENCE</scope>
    <source>
        <strain evidence="10">DA-C8</strain>
    </source>
</reference>
<keyword evidence="11" id="KW-1185">Reference proteome</keyword>
<dbReference type="InterPro" id="IPR008145">
    <property type="entry name" value="GK/Ca_channel_bsu"/>
</dbReference>
<proteinExistence type="inferred from homology"/>
<name>A0A916QFH8_9BACL</name>
<organism evidence="10 11">
    <name type="scientific">Insulibacter thermoxylanivorax</name>
    <dbReference type="NCBI Taxonomy" id="2749268"/>
    <lineage>
        <taxon>Bacteria</taxon>
        <taxon>Bacillati</taxon>
        <taxon>Bacillota</taxon>
        <taxon>Bacilli</taxon>
        <taxon>Bacillales</taxon>
        <taxon>Paenibacillaceae</taxon>
        <taxon>Insulibacter</taxon>
    </lineage>
</organism>
<comment type="function">
    <text evidence="1">Essential for recycling GMP and indirectly, cGMP.</text>
</comment>
<comment type="caution">
    <text evidence="10">The sequence shown here is derived from an EMBL/GenBank/DDBJ whole genome shotgun (WGS) entry which is preliminary data.</text>
</comment>
<comment type="catalytic activity">
    <reaction evidence="8">
        <text>GMP + ATP = GDP + ADP</text>
        <dbReference type="Rhea" id="RHEA:20780"/>
        <dbReference type="ChEBI" id="CHEBI:30616"/>
        <dbReference type="ChEBI" id="CHEBI:58115"/>
        <dbReference type="ChEBI" id="CHEBI:58189"/>
        <dbReference type="ChEBI" id="CHEBI:456216"/>
        <dbReference type="EC" id="2.7.4.8"/>
    </reaction>
</comment>
<sequence>MNGQGQGMIFVFTGPDGSGRKTIADMVGSTLGMTKVLSYTTRKPRAGEAPGQDYYFISEEEFAQAEARGEFVEAVEINGVRYGIKEAEIDELFQKKKFIYLILNAQGAKILKDKYGDLVTRIFIYIDKELVVERQRKAGASEELIQQHLAHYDEDMSYKDECKYSFENLDLAHTVFAVSNIIDAYMNRGLIEKD</sequence>
<keyword evidence="6 10" id="KW-0418">Kinase</keyword>
<keyword evidence="5" id="KW-0808">Transferase</keyword>
<dbReference type="PROSITE" id="PS00856">
    <property type="entry name" value="GUANYLATE_KINASE_1"/>
    <property type="match status" value="1"/>
</dbReference>
<reference evidence="10" key="1">
    <citation type="submission" date="2020-08" db="EMBL/GenBank/DDBJ databases">
        <authorList>
            <person name="Uke A."/>
            <person name="Chhe C."/>
            <person name="Baramee S."/>
            <person name="Kosugi A."/>
        </authorList>
    </citation>
    <scope>NUCLEOTIDE SEQUENCE</scope>
    <source>
        <strain evidence="10">DA-C8</strain>
    </source>
</reference>
<dbReference type="PROSITE" id="PS50052">
    <property type="entry name" value="GUANYLATE_KINASE_2"/>
    <property type="match status" value="1"/>
</dbReference>
<evidence type="ECO:0000313" key="10">
    <source>
        <dbReference type="EMBL" id="GFR39525.1"/>
    </source>
</evidence>
<dbReference type="PANTHER" id="PTHR23117">
    <property type="entry name" value="GUANYLATE KINASE-RELATED"/>
    <property type="match status" value="1"/>
</dbReference>
<dbReference type="SMART" id="SM00072">
    <property type="entry name" value="GuKc"/>
    <property type="match status" value="1"/>
</dbReference>
<accession>A0A916QFH8</accession>
<dbReference type="EMBL" id="BMAQ01000048">
    <property type="protein sequence ID" value="GFR39525.1"/>
    <property type="molecule type" value="Genomic_DNA"/>
</dbReference>
<dbReference type="FunFam" id="3.30.63.10:FF:000002">
    <property type="entry name" value="Guanylate kinase 1"/>
    <property type="match status" value="1"/>
</dbReference>
<evidence type="ECO:0000259" key="9">
    <source>
        <dbReference type="PROSITE" id="PS50052"/>
    </source>
</evidence>
<dbReference type="RefSeq" id="WP_200967709.1">
    <property type="nucleotide sequence ID" value="NZ_BMAQ01000048.1"/>
</dbReference>
<dbReference type="SUPFAM" id="SSF52540">
    <property type="entry name" value="P-loop containing nucleoside triphosphate hydrolases"/>
    <property type="match status" value="1"/>
</dbReference>
<dbReference type="EC" id="2.7.4.8" evidence="3"/>
<dbReference type="Gene3D" id="3.40.50.300">
    <property type="entry name" value="P-loop containing nucleotide triphosphate hydrolases"/>
    <property type="match status" value="1"/>
</dbReference>
<evidence type="ECO:0000256" key="5">
    <source>
        <dbReference type="ARBA" id="ARBA00022679"/>
    </source>
</evidence>
<evidence type="ECO:0000256" key="6">
    <source>
        <dbReference type="ARBA" id="ARBA00022777"/>
    </source>
</evidence>
<evidence type="ECO:0000256" key="7">
    <source>
        <dbReference type="ARBA" id="ARBA00030128"/>
    </source>
</evidence>
<feature type="domain" description="Guanylate kinase-like" evidence="9">
    <location>
        <begin position="7"/>
        <end position="183"/>
    </location>
</feature>
<evidence type="ECO:0000256" key="8">
    <source>
        <dbReference type="ARBA" id="ARBA00048594"/>
    </source>
</evidence>
<evidence type="ECO:0000313" key="11">
    <source>
        <dbReference type="Proteomes" id="UP000654993"/>
    </source>
</evidence>
<evidence type="ECO:0000256" key="2">
    <source>
        <dbReference type="ARBA" id="ARBA00005790"/>
    </source>
</evidence>
<dbReference type="AlphaFoldDB" id="A0A916QFH8"/>
<evidence type="ECO:0000256" key="3">
    <source>
        <dbReference type="ARBA" id="ARBA00012961"/>
    </source>
</evidence>